<dbReference type="PANTHER" id="PTHR42085">
    <property type="entry name" value="F-BOX DOMAIN-CONTAINING PROTEIN"/>
    <property type="match status" value="1"/>
</dbReference>
<gene>
    <name evidence="1" type="ORF">K431DRAFT_285894</name>
</gene>
<comment type="caution">
    <text evidence="1">The sequence shown here is derived from an EMBL/GenBank/DDBJ whole genome shotgun (WGS) entry which is preliminary data.</text>
</comment>
<protein>
    <submittedName>
        <fullName evidence="1">Uncharacterized protein</fullName>
    </submittedName>
</protein>
<dbReference type="PANTHER" id="PTHR42085:SF4">
    <property type="entry name" value="F-BOX DOMAIN-CONTAINING PROTEIN"/>
    <property type="match status" value="1"/>
</dbReference>
<sequence length="241" mass="26374">MQVFCLKDEGAISPSVLDQSSSSSLLALPAELRNTIWSLLLIHDQEAYSFSQTHYAAANLRDYSPRTTHRFSPSILYTCKQINAEGTPILYGANTFNAHASLLASLPSLILFSRGSRKALCPPVTSRRVINLIKRFHFHVRLDTDPRFTRAQAEESFSGAEEVVVDVFQAMYGSCGFEVLALLEGVRGVERAVVGGSVGNGKYARWLEGSMMAPVGAEVRGFLEGGGVERAGWDTWANGNR</sequence>
<evidence type="ECO:0000313" key="2">
    <source>
        <dbReference type="Proteomes" id="UP000799441"/>
    </source>
</evidence>
<evidence type="ECO:0000313" key="1">
    <source>
        <dbReference type="EMBL" id="KAF2720418.1"/>
    </source>
</evidence>
<organism evidence="1 2">
    <name type="scientific">Polychaeton citri CBS 116435</name>
    <dbReference type="NCBI Taxonomy" id="1314669"/>
    <lineage>
        <taxon>Eukaryota</taxon>
        <taxon>Fungi</taxon>
        <taxon>Dikarya</taxon>
        <taxon>Ascomycota</taxon>
        <taxon>Pezizomycotina</taxon>
        <taxon>Dothideomycetes</taxon>
        <taxon>Dothideomycetidae</taxon>
        <taxon>Capnodiales</taxon>
        <taxon>Capnodiaceae</taxon>
        <taxon>Polychaeton</taxon>
    </lineage>
</organism>
<name>A0A9P4UP41_9PEZI</name>
<reference evidence="1" key="1">
    <citation type="journal article" date="2020" name="Stud. Mycol.">
        <title>101 Dothideomycetes genomes: a test case for predicting lifestyles and emergence of pathogens.</title>
        <authorList>
            <person name="Haridas S."/>
            <person name="Albert R."/>
            <person name="Binder M."/>
            <person name="Bloem J."/>
            <person name="Labutti K."/>
            <person name="Salamov A."/>
            <person name="Andreopoulos B."/>
            <person name="Baker S."/>
            <person name="Barry K."/>
            <person name="Bills G."/>
            <person name="Bluhm B."/>
            <person name="Cannon C."/>
            <person name="Castanera R."/>
            <person name="Culley D."/>
            <person name="Daum C."/>
            <person name="Ezra D."/>
            <person name="Gonzalez J."/>
            <person name="Henrissat B."/>
            <person name="Kuo A."/>
            <person name="Liang C."/>
            <person name="Lipzen A."/>
            <person name="Lutzoni F."/>
            <person name="Magnuson J."/>
            <person name="Mondo S."/>
            <person name="Nolan M."/>
            <person name="Ohm R."/>
            <person name="Pangilinan J."/>
            <person name="Park H.-J."/>
            <person name="Ramirez L."/>
            <person name="Alfaro M."/>
            <person name="Sun H."/>
            <person name="Tritt A."/>
            <person name="Yoshinaga Y."/>
            <person name="Zwiers L.-H."/>
            <person name="Turgeon B."/>
            <person name="Goodwin S."/>
            <person name="Spatafora J."/>
            <person name="Crous P."/>
            <person name="Grigoriev I."/>
        </authorList>
    </citation>
    <scope>NUCLEOTIDE SEQUENCE</scope>
    <source>
        <strain evidence="1">CBS 116435</strain>
    </source>
</reference>
<dbReference type="AlphaFoldDB" id="A0A9P4UP41"/>
<accession>A0A9P4UP41</accession>
<dbReference type="InterPro" id="IPR038883">
    <property type="entry name" value="AN11006-like"/>
</dbReference>
<dbReference type="Proteomes" id="UP000799441">
    <property type="component" value="Unassembled WGS sequence"/>
</dbReference>
<keyword evidence="2" id="KW-1185">Reference proteome</keyword>
<dbReference type="EMBL" id="MU003800">
    <property type="protein sequence ID" value="KAF2720418.1"/>
    <property type="molecule type" value="Genomic_DNA"/>
</dbReference>
<dbReference type="OrthoDB" id="2951834at2759"/>
<proteinExistence type="predicted"/>